<dbReference type="SUPFAM" id="SSF53474">
    <property type="entry name" value="alpha/beta-Hydrolases"/>
    <property type="match status" value="1"/>
</dbReference>
<comment type="subcellular location">
    <subcellularLocation>
        <location evidence="1">Secreted</location>
    </subcellularLocation>
</comment>
<evidence type="ECO:0000256" key="4">
    <source>
        <dbReference type="ARBA" id="ARBA00022525"/>
    </source>
</evidence>
<keyword evidence="5" id="KW-0732">Signal</keyword>
<evidence type="ECO:0000259" key="10">
    <source>
        <dbReference type="Pfam" id="PF22244"/>
    </source>
</evidence>
<evidence type="ECO:0000313" key="12">
    <source>
        <dbReference type="Proteomes" id="UP001219525"/>
    </source>
</evidence>
<accession>A0AAD7E247</accession>
<evidence type="ECO:0000256" key="8">
    <source>
        <dbReference type="ARBA" id="ARBA00024511"/>
    </source>
</evidence>
<keyword evidence="4" id="KW-0964">Secreted</keyword>
<dbReference type="Gene3D" id="3.40.50.1820">
    <property type="entry name" value="alpha/beta hydrolase"/>
    <property type="match status" value="1"/>
</dbReference>
<dbReference type="GO" id="GO:0052689">
    <property type="term" value="F:carboxylic ester hydrolase activity"/>
    <property type="evidence" value="ECO:0007669"/>
    <property type="project" value="UniProtKB-KW"/>
</dbReference>
<evidence type="ECO:0000256" key="9">
    <source>
        <dbReference type="ARBA" id="ARBA00026105"/>
    </source>
</evidence>
<organism evidence="11 12">
    <name type="scientific">Mycena pura</name>
    <dbReference type="NCBI Taxonomy" id="153505"/>
    <lineage>
        <taxon>Eukaryota</taxon>
        <taxon>Fungi</taxon>
        <taxon>Dikarya</taxon>
        <taxon>Basidiomycota</taxon>
        <taxon>Agaricomycotina</taxon>
        <taxon>Agaricomycetes</taxon>
        <taxon>Agaricomycetidae</taxon>
        <taxon>Agaricales</taxon>
        <taxon>Marasmiineae</taxon>
        <taxon>Mycenaceae</taxon>
        <taxon>Mycena</taxon>
    </lineage>
</organism>
<dbReference type="GO" id="GO:0046274">
    <property type="term" value="P:lignin catabolic process"/>
    <property type="evidence" value="ECO:0007669"/>
    <property type="project" value="UniProtKB-KW"/>
</dbReference>
<name>A0AAD7E247_9AGAR</name>
<evidence type="ECO:0000256" key="5">
    <source>
        <dbReference type="ARBA" id="ARBA00022729"/>
    </source>
</evidence>
<evidence type="ECO:0000256" key="7">
    <source>
        <dbReference type="ARBA" id="ARBA00023185"/>
    </source>
</evidence>
<evidence type="ECO:0000313" key="11">
    <source>
        <dbReference type="EMBL" id="KAJ7224361.1"/>
    </source>
</evidence>
<dbReference type="EC" id="3.1.1.117" evidence="9"/>
<dbReference type="GO" id="GO:0005576">
    <property type="term" value="C:extracellular region"/>
    <property type="evidence" value="ECO:0007669"/>
    <property type="project" value="UniProtKB-SubCell"/>
</dbReference>
<gene>
    <name evidence="11" type="ORF">GGX14DRAFT_557239</name>
</gene>
<sequence>MADWACRKAEMSVLLQQDELGTLPDDPSPGSMQVSFSGHTLTITVTEQGKSITFAPTITYPTTGTAPFPALIAMGGISIPTPAGVAIINFNNEAMANQDSSPASRGVGLFFNLFGSDASAGAMMAWAWAVRRIMDALEQTPAARINTAKVGVSGCSRNGKGALIAGAFEPRLVLTIPQESGSGGTDSWRISDFVLSTGILTQTASEIVQENVWLSTNFNQFATTSVNKLPFDHHFIGAMVAPRGLFVIDQVGIDWLGPSSSWGAMISARAAFTAMGASDSMGISQAASHNHCAFPTSQQAQLTAFINKFLFDEQTDTNIVETAGNFTFVIPNAQFAPWSIPTLT</sequence>
<comment type="catalytic activity">
    <reaction evidence="8">
        <text>a 4-O-methyl-alpha-D-glucuronosyl ester derivative + H2O = 4-O-methyl-alpha-D-glucuronate derivative + an alcohol + H(+)</text>
        <dbReference type="Rhea" id="RHEA:67452"/>
        <dbReference type="ChEBI" id="CHEBI:15377"/>
        <dbReference type="ChEBI" id="CHEBI:15378"/>
        <dbReference type="ChEBI" id="CHEBI:30879"/>
        <dbReference type="ChEBI" id="CHEBI:171667"/>
        <dbReference type="ChEBI" id="CHEBI:171668"/>
        <dbReference type="EC" id="3.1.1.117"/>
    </reaction>
    <physiologicalReaction direction="left-to-right" evidence="8">
        <dbReference type="Rhea" id="RHEA:67453"/>
    </physiologicalReaction>
</comment>
<keyword evidence="3" id="KW-0719">Serine esterase</keyword>
<keyword evidence="6" id="KW-0378">Hydrolase</keyword>
<protein>
    <recommendedName>
        <fullName evidence="9">(4-O-methyl)-D-glucuronate--lignin esterase</fullName>
        <ecNumber evidence="9">3.1.1.117</ecNumber>
    </recommendedName>
</protein>
<dbReference type="InterPro" id="IPR054579">
    <property type="entry name" value="GCE-like_dom"/>
</dbReference>
<comment type="caution">
    <text evidence="11">The sequence shown here is derived from an EMBL/GenBank/DDBJ whole genome shotgun (WGS) entry which is preliminary data.</text>
</comment>
<dbReference type="EMBL" id="JARJCW010000005">
    <property type="protein sequence ID" value="KAJ7224361.1"/>
    <property type="molecule type" value="Genomic_DNA"/>
</dbReference>
<proteinExistence type="inferred from homology"/>
<evidence type="ECO:0000256" key="6">
    <source>
        <dbReference type="ARBA" id="ARBA00022801"/>
    </source>
</evidence>
<dbReference type="Pfam" id="PF22244">
    <property type="entry name" value="GCE_fung"/>
    <property type="match status" value="1"/>
</dbReference>
<dbReference type="InterPro" id="IPR029058">
    <property type="entry name" value="AB_hydrolase_fold"/>
</dbReference>
<evidence type="ECO:0000256" key="1">
    <source>
        <dbReference type="ARBA" id="ARBA00004613"/>
    </source>
</evidence>
<keyword evidence="12" id="KW-1185">Reference proteome</keyword>
<dbReference type="Proteomes" id="UP001219525">
    <property type="component" value="Unassembled WGS sequence"/>
</dbReference>
<evidence type="ECO:0000256" key="2">
    <source>
        <dbReference type="ARBA" id="ARBA00010092"/>
    </source>
</evidence>
<comment type="similarity">
    <text evidence="2">Belongs to the carbohydrate esterase 15 (CE15) family.</text>
</comment>
<evidence type="ECO:0000256" key="3">
    <source>
        <dbReference type="ARBA" id="ARBA00022487"/>
    </source>
</evidence>
<dbReference type="AlphaFoldDB" id="A0AAD7E247"/>
<reference evidence="11" key="1">
    <citation type="submission" date="2023-03" db="EMBL/GenBank/DDBJ databases">
        <title>Massive genome expansion in bonnet fungi (Mycena s.s.) driven by repeated elements and novel gene families across ecological guilds.</title>
        <authorList>
            <consortium name="Lawrence Berkeley National Laboratory"/>
            <person name="Harder C.B."/>
            <person name="Miyauchi S."/>
            <person name="Viragh M."/>
            <person name="Kuo A."/>
            <person name="Thoen E."/>
            <person name="Andreopoulos B."/>
            <person name="Lu D."/>
            <person name="Skrede I."/>
            <person name="Drula E."/>
            <person name="Henrissat B."/>
            <person name="Morin E."/>
            <person name="Kohler A."/>
            <person name="Barry K."/>
            <person name="LaButti K."/>
            <person name="Morin E."/>
            <person name="Salamov A."/>
            <person name="Lipzen A."/>
            <person name="Mereny Z."/>
            <person name="Hegedus B."/>
            <person name="Baldrian P."/>
            <person name="Stursova M."/>
            <person name="Weitz H."/>
            <person name="Taylor A."/>
            <person name="Grigoriev I.V."/>
            <person name="Nagy L.G."/>
            <person name="Martin F."/>
            <person name="Kauserud H."/>
        </authorList>
    </citation>
    <scope>NUCLEOTIDE SEQUENCE</scope>
    <source>
        <strain evidence="11">9144</strain>
    </source>
</reference>
<feature type="domain" description="4-O-methyl-glucuronoyl methylesterase-like" evidence="10">
    <location>
        <begin position="43"/>
        <end position="276"/>
    </location>
</feature>
<keyword evidence="7" id="KW-0439">Lignin degradation</keyword>